<sequence length="181" mass="21132">MDKKSYFWGAHHFAASLFAIVFICNPVVYAQLYFKMQAIQIVIGVFCVLLGINLSLSRLRTSVKIIGSGLLFAFSFLIYQVFVFFIFSMILFCFYVFRDKRQQILQVMVPSWLVASLIYFLSYFLASFMIHYSSYGNETYMMWNKLPELGNLQKIGALFIALFALAYLFLLIITIRRFRAK</sequence>
<gene>
    <name evidence="2" type="ORF">LLT6_13845</name>
</gene>
<keyword evidence="1" id="KW-0812">Transmembrane</keyword>
<protein>
    <submittedName>
        <fullName evidence="2">Uncharacterized protein</fullName>
    </submittedName>
</protein>
<accession>T0TE36</accession>
<evidence type="ECO:0000256" key="1">
    <source>
        <dbReference type="SAM" id="Phobius"/>
    </source>
</evidence>
<reference evidence="2 3" key="1">
    <citation type="journal article" date="2013" name="ISME J.">
        <title>Multifactorial diversity sustains microbial community stability.</title>
        <authorList>
            <person name="Erkus O."/>
            <person name="de Jager V.C."/>
            <person name="Spus M."/>
            <person name="van Alen-Boerrigter I.J."/>
            <person name="van Rijswijck I.M."/>
            <person name="Hazelwood L."/>
            <person name="Janssen P.W."/>
            <person name="van Hijum S.A."/>
            <person name="Kleerebezem M."/>
            <person name="Smid E.J."/>
        </authorList>
    </citation>
    <scope>NUCLEOTIDE SEQUENCE [LARGE SCALE GENOMIC DNA]</scope>
    <source>
        <strain evidence="2 3">TIFN6</strain>
    </source>
</reference>
<name>T0TE36_LACLC</name>
<evidence type="ECO:0000313" key="2">
    <source>
        <dbReference type="EMBL" id="EQC55614.1"/>
    </source>
</evidence>
<dbReference type="EMBL" id="ATBB01000436">
    <property type="protein sequence ID" value="EQC55614.1"/>
    <property type="molecule type" value="Genomic_DNA"/>
</dbReference>
<feature type="non-terminal residue" evidence="2">
    <location>
        <position position="181"/>
    </location>
</feature>
<dbReference type="Proteomes" id="UP000015854">
    <property type="component" value="Unassembled WGS sequence"/>
</dbReference>
<evidence type="ECO:0000313" key="3">
    <source>
        <dbReference type="Proteomes" id="UP000015854"/>
    </source>
</evidence>
<keyword evidence="1" id="KW-1133">Transmembrane helix</keyword>
<keyword evidence="1" id="KW-0472">Membrane</keyword>
<proteinExistence type="predicted"/>
<comment type="caution">
    <text evidence="2">The sequence shown here is derived from an EMBL/GenBank/DDBJ whole genome shotgun (WGS) entry which is preliminary data.</text>
</comment>
<organism evidence="2 3">
    <name type="scientific">Lactococcus cremoris subsp. cremoris TIFN6</name>
    <dbReference type="NCBI Taxonomy" id="1234876"/>
    <lineage>
        <taxon>Bacteria</taxon>
        <taxon>Bacillati</taxon>
        <taxon>Bacillota</taxon>
        <taxon>Bacilli</taxon>
        <taxon>Lactobacillales</taxon>
        <taxon>Streptococcaceae</taxon>
        <taxon>Lactococcus</taxon>
        <taxon>Lactococcus cremoris subsp. cremoris</taxon>
    </lineage>
</organism>
<feature type="transmembrane region" description="Helical" evidence="1">
    <location>
        <begin position="109"/>
        <end position="135"/>
    </location>
</feature>
<feature type="transmembrane region" description="Helical" evidence="1">
    <location>
        <begin position="155"/>
        <end position="175"/>
    </location>
</feature>
<feature type="transmembrane region" description="Helical" evidence="1">
    <location>
        <begin position="71"/>
        <end position="97"/>
    </location>
</feature>
<feature type="transmembrane region" description="Helical" evidence="1">
    <location>
        <begin position="6"/>
        <end position="29"/>
    </location>
</feature>
<dbReference type="AlphaFoldDB" id="T0TE36"/>
<feature type="transmembrane region" description="Helical" evidence="1">
    <location>
        <begin position="41"/>
        <end position="59"/>
    </location>
</feature>